<dbReference type="AlphaFoldDB" id="A0A1Z5RQI9"/>
<dbReference type="Pfam" id="PF24530">
    <property type="entry name" value="DUF7597"/>
    <property type="match status" value="1"/>
</dbReference>
<evidence type="ECO:0000313" key="4">
    <source>
        <dbReference type="Proteomes" id="UP000000768"/>
    </source>
</evidence>
<feature type="domain" description="DUF7597" evidence="2">
    <location>
        <begin position="184"/>
        <end position="285"/>
    </location>
</feature>
<evidence type="ECO:0000313" key="3">
    <source>
        <dbReference type="EMBL" id="OQU85851.1"/>
    </source>
</evidence>
<proteinExistence type="predicted"/>
<gene>
    <name evidence="3" type="ORF">SORBI_3004G324950</name>
</gene>
<feature type="compositionally biased region" description="Pro residues" evidence="1">
    <location>
        <begin position="382"/>
        <end position="392"/>
    </location>
</feature>
<dbReference type="InParanoid" id="A0A1Z5RQI9"/>
<name>A0A1Z5RQI9_SORBI</name>
<protein>
    <recommendedName>
        <fullName evidence="2">DUF7597 domain-containing protein</fullName>
    </recommendedName>
</protein>
<dbReference type="OMA" id="HKERSAM"/>
<sequence length="780" mass="86377">MSSSSAGLRPLSETAQGLHFSAFILSEFGKPVCASPACSEAFSLLVALGRCRFRLDVSLVAKILSDILGGSADDFGVCLIEDRIYHFSVSSKKVGFEIYKFRSFKCLEFELFFQLFNESGLSFARAHTNCLPVFPWKEVSSKRTFASVVTGANAIPVGFRAPENSLMAYFRANPTPFIPRGFDRLQVLNRKPMERVNLDLAIVTIHPMPQQQVSFQAIRDVVTDFLHNVQRVEFSDMQPTHLGQAFVRFRHSYDRDRLIQMGPFQFGDVSISFVEHNKGRNWRAVNFNRECWMLLLDFPPDYRENEYVVNTISSFGRVISWVDDNRHLGRLLVRARVIDLESVPQFLVITDGEGFQADSWTVQCEILQGQLLGGLPQDEDPAPGPDDFPPAGPFDLFGFGQFGPEPFGPPNQQDDADQPENGIPGHGFVEPVEQLEQADGPLNDPQAGMEVPDLNLNFVQVNEEEEDAQPVANENVPVILPLMQDNHEVVFPAALNPMMPMEIQEEDLMNDDEIQQQIHDDAALNNADGSYNMQSPLNRLKKGTDSPGPWASFFAPRPNSNEPVFLVPNEWAKFFTSVLMSPKHFAQGKDLIQSKALLDCINSADDDSNNFALSLPKKCPVEKAPICFLQESVHETAVEVNVVASEAPPVENDTVTQKNKGKIDKGKIGPVLVESEVRRSPRVKLAKNGFKNPVCKDLNCIGCTSKPPPLTTKAIMKLSSSLCDVDCSLVSDSALRSVKMAGAPNKKKKEAGKDNLKAKKTPGDSSSSKPEGPKEDDAEA</sequence>
<accession>A0A1Z5RQI9</accession>
<dbReference type="Gramene" id="OQU85851">
    <property type="protein sequence ID" value="OQU85851"/>
    <property type="gene ID" value="SORBI_3004G324950"/>
</dbReference>
<feature type="region of interest" description="Disordered" evidence="1">
    <location>
        <begin position="741"/>
        <end position="780"/>
    </location>
</feature>
<dbReference type="FunCoup" id="A0A1Z5RQI9">
    <property type="interactions" value="966"/>
</dbReference>
<feature type="compositionally biased region" description="Low complexity" evidence="1">
    <location>
        <begin position="393"/>
        <end position="405"/>
    </location>
</feature>
<organism evidence="3 4">
    <name type="scientific">Sorghum bicolor</name>
    <name type="common">Sorghum</name>
    <name type="synonym">Sorghum vulgare</name>
    <dbReference type="NCBI Taxonomy" id="4558"/>
    <lineage>
        <taxon>Eukaryota</taxon>
        <taxon>Viridiplantae</taxon>
        <taxon>Streptophyta</taxon>
        <taxon>Embryophyta</taxon>
        <taxon>Tracheophyta</taxon>
        <taxon>Spermatophyta</taxon>
        <taxon>Magnoliopsida</taxon>
        <taxon>Liliopsida</taxon>
        <taxon>Poales</taxon>
        <taxon>Poaceae</taxon>
        <taxon>PACMAD clade</taxon>
        <taxon>Panicoideae</taxon>
        <taxon>Andropogonodae</taxon>
        <taxon>Andropogoneae</taxon>
        <taxon>Sorghinae</taxon>
        <taxon>Sorghum</taxon>
    </lineage>
</organism>
<dbReference type="InterPro" id="IPR056018">
    <property type="entry name" value="DUF7597"/>
</dbReference>
<reference evidence="4" key="2">
    <citation type="journal article" date="2018" name="Plant J.">
        <title>The Sorghum bicolor reference genome: improved assembly, gene annotations, a transcriptome atlas, and signatures of genome organization.</title>
        <authorList>
            <person name="McCormick R.F."/>
            <person name="Truong S.K."/>
            <person name="Sreedasyam A."/>
            <person name="Jenkins J."/>
            <person name="Shu S."/>
            <person name="Sims D."/>
            <person name="Kennedy M."/>
            <person name="Amirebrahimi M."/>
            <person name="Weers B.D."/>
            <person name="McKinley B."/>
            <person name="Mattison A."/>
            <person name="Morishige D.T."/>
            <person name="Grimwood J."/>
            <person name="Schmutz J."/>
            <person name="Mullet J.E."/>
        </authorList>
    </citation>
    <scope>NUCLEOTIDE SEQUENCE [LARGE SCALE GENOMIC DNA]</scope>
    <source>
        <strain evidence="4">cv. BTx623</strain>
    </source>
</reference>
<reference evidence="3 4" key="1">
    <citation type="journal article" date="2009" name="Nature">
        <title>The Sorghum bicolor genome and the diversification of grasses.</title>
        <authorList>
            <person name="Paterson A.H."/>
            <person name="Bowers J.E."/>
            <person name="Bruggmann R."/>
            <person name="Dubchak I."/>
            <person name="Grimwood J."/>
            <person name="Gundlach H."/>
            <person name="Haberer G."/>
            <person name="Hellsten U."/>
            <person name="Mitros T."/>
            <person name="Poliakov A."/>
            <person name="Schmutz J."/>
            <person name="Spannagl M."/>
            <person name="Tang H."/>
            <person name="Wang X."/>
            <person name="Wicker T."/>
            <person name="Bharti A.K."/>
            <person name="Chapman J."/>
            <person name="Feltus F.A."/>
            <person name="Gowik U."/>
            <person name="Grigoriev I.V."/>
            <person name="Lyons E."/>
            <person name="Maher C.A."/>
            <person name="Martis M."/>
            <person name="Narechania A."/>
            <person name="Otillar R.P."/>
            <person name="Penning B.W."/>
            <person name="Salamov A.A."/>
            <person name="Wang Y."/>
            <person name="Zhang L."/>
            <person name="Carpita N.C."/>
            <person name="Freeling M."/>
            <person name="Gingle A.R."/>
            <person name="Hash C.T."/>
            <person name="Keller B."/>
            <person name="Klein P."/>
            <person name="Kresovich S."/>
            <person name="McCann M.C."/>
            <person name="Ming R."/>
            <person name="Peterson D.G."/>
            <person name="Mehboob-ur-Rahman"/>
            <person name="Ware D."/>
            <person name="Westhoff P."/>
            <person name="Mayer K.F."/>
            <person name="Messing J."/>
            <person name="Rokhsar D.S."/>
        </authorList>
    </citation>
    <scope>NUCLEOTIDE SEQUENCE [LARGE SCALE GENOMIC DNA]</scope>
    <source>
        <strain evidence="4">cv. BTx623</strain>
    </source>
</reference>
<evidence type="ECO:0000256" key="1">
    <source>
        <dbReference type="SAM" id="MobiDB-lite"/>
    </source>
</evidence>
<feature type="compositionally biased region" description="Basic and acidic residues" evidence="1">
    <location>
        <begin position="771"/>
        <end position="780"/>
    </location>
</feature>
<feature type="region of interest" description="Disordered" evidence="1">
    <location>
        <begin position="373"/>
        <end position="425"/>
    </location>
</feature>
<dbReference type="Proteomes" id="UP000000768">
    <property type="component" value="Chromosome 4"/>
</dbReference>
<keyword evidence="4" id="KW-1185">Reference proteome</keyword>
<dbReference type="PANTHER" id="PTHR33075">
    <property type="entry name" value="OS02G0499800 PROTEIN"/>
    <property type="match status" value="1"/>
</dbReference>
<evidence type="ECO:0000259" key="2">
    <source>
        <dbReference type="Pfam" id="PF24530"/>
    </source>
</evidence>
<dbReference type="EMBL" id="CM000763">
    <property type="protein sequence ID" value="OQU85851.1"/>
    <property type="molecule type" value="Genomic_DNA"/>
</dbReference>
<dbReference type="PANTHER" id="PTHR33075:SF7">
    <property type="entry name" value="OS02G0303350 PROTEIN"/>
    <property type="match status" value="1"/>
</dbReference>